<evidence type="ECO:0000313" key="2">
    <source>
        <dbReference type="EMBL" id="TDW99802.1"/>
    </source>
</evidence>
<comment type="caution">
    <text evidence="2">The sequence shown here is derived from an EMBL/GenBank/DDBJ whole genome shotgun (WGS) entry which is preliminary data.</text>
</comment>
<dbReference type="EMBL" id="SODV01000001">
    <property type="protein sequence ID" value="TDW99802.1"/>
    <property type="molecule type" value="Genomic_DNA"/>
</dbReference>
<dbReference type="InterPro" id="IPR051680">
    <property type="entry name" value="ATP-dep_Glu-Cys_Ligase-2"/>
</dbReference>
<dbReference type="Proteomes" id="UP000294498">
    <property type="component" value="Unassembled WGS sequence"/>
</dbReference>
<name>A0A4V3GLK1_9BACT</name>
<feature type="domain" description="DUF403" evidence="1">
    <location>
        <begin position="1"/>
        <end position="310"/>
    </location>
</feature>
<keyword evidence="3" id="KW-1185">Reference proteome</keyword>
<reference evidence="2 3" key="1">
    <citation type="submission" date="2019-03" db="EMBL/GenBank/DDBJ databases">
        <title>Genomic Encyclopedia of Type Strains, Phase IV (KMG-IV): sequencing the most valuable type-strain genomes for metagenomic binning, comparative biology and taxonomic classification.</title>
        <authorList>
            <person name="Goeker M."/>
        </authorList>
    </citation>
    <scope>NUCLEOTIDE SEQUENCE [LARGE SCALE GENOMIC DNA]</scope>
    <source>
        <strain evidence="2 3">DSM 100059</strain>
    </source>
</reference>
<protein>
    <submittedName>
        <fullName evidence="2">Putative alpha-E superfamily protein</fullName>
    </submittedName>
</protein>
<sequence length="313" mass="36582">MLSRIADALFWLNRYMERADGLLRVASVHYTLSMDKDVNGKMTWQPLLELFTKATGEEIVRLENDTEGVLKRLLTDTGNSNSLRVIVTRARENARGVQDHITKEVWEAVNSIYHLAEGKGLEDQLTSYGALNVMEQFARHCVLYTGITDITMPRGVGWNFMNMGKYLERSLETLALTDKQFQLIGYDLEDPRDIMQWRYLLLSLSGYELHLKNYRSAHYARNVLHQVLFNEQFPHSLLYALTRLERHLKNVVKENRSGESDALLRHFGRLHAKVRYMDMDNINGRILQEFFAELRLELLQFSKRLSQHFFSYS</sequence>
<dbReference type="PANTHER" id="PTHR34595">
    <property type="entry name" value="BLR5612 PROTEIN"/>
    <property type="match status" value="1"/>
</dbReference>
<dbReference type="Pfam" id="PF04168">
    <property type="entry name" value="Alpha-E"/>
    <property type="match status" value="1"/>
</dbReference>
<dbReference type="InterPro" id="IPR007296">
    <property type="entry name" value="DUF403"/>
</dbReference>
<dbReference type="PANTHER" id="PTHR34595:SF7">
    <property type="entry name" value="SLL1039 PROTEIN"/>
    <property type="match status" value="1"/>
</dbReference>
<organism evidence="2 3">
    <name type="scientific">Dinghuibacter silviterrae</name>
    <dbReference type="NCBI Taxonomy" id="1539049"/>
    <lineage>
        <taxon>Bacteria</taxon>
        <taxon>Pseudomonadati</taxon>
        <taxon>Bacteroidota</taxon>
        <taxon>Chitinophagia</taxon>
        <taxon>Chitinophagales</taxon>
        <taxon>Chitinophagaceae</taxon>
        <taxon>Dinghuibacter</taxon>
    </lineage>
</organism>
<dbReference type="OrthoDB" id="9803532at2"/>
<accession>A0A4V3GLK1</accession>
<dbReference type="AlphaFoldDB" id="A0A4V3GLK1"/>
<evidence type="ECO:0000259" key="1">
    <source>
        <dbReference type="Pfam" id="PF04168"/>
    </source>
</evidence>
<evidence type="ECO:0000313" key="3">
    <source>
        <dbReference type="Proteomes" id="UP000294498"/>
    </source>
</evidence>
<proteinExistence type="predicted"/>
<gene>
    <name evidence="2" type="ORF">EDB95_0814</name>
</gene>
<dbReference type="RefSeq" id="WP_133990811.1">
    <property type="nucleotide sequence ID" value="NZ_SODV01000001.1"/>
</dbReference>